<dbReference type="OrthoDB" id="2185806at2"/>
<dbReference type="STRING" id="888064.HMPREF9088_0812"/>
<dbReference type="Proteomes" id="UP000010296">
    <property type="component" value="Unassembled WGS sequence"/>
</dbReference>
<dbReference type="HOGENOM" id="CLU_2464309_0_0_9"/>
<evidence type="ECO:0000313" key="2">
    <source>
        <dbReference type="Proteomes" id="UP000010296"/>
    </source>
</evidence>
<sequence length="88" mass="9792">METKVLKIKGEDLTKEYALDRAVELTSLYEQTQLIVNYLDTVSLSVKQGDEFAGTYFLKSGALSNVVDNLQTISDKLVKISNSLCVDE</sequence>
<dbReference type="EMBL" id="AEPV01000028">
    <property type="protein sequence ID" value="EFU74358.1"/>
    <property type="molecule type" value="Genomic_DNA"/>
</dbReference>
<organism evidence="1 2">
    <name type="scientific">Enterococcus italicus (strain DSM 15952 / CCUG 50447 / LMG 22039 / TP 1.5)</name>
    <dbReference type="NCBI Taxonomy" id="888064"/>
    <lineage>
        <taxon>Bacteria</taxon>
        <taxon>Bacillati</taxon>
        <taxon>Bacillota</taxon>
        <taxon>Bacilli</taxon>
        <taxon>Lactobacillales</taxon>
        <taxon>Enterococcaceae</taxon>
        <taxon>Enterococcus</taxon>
    </lineage>
</organism>
<protein>
    <submittedName>
        <fullName evidence="1">Uncharacterized protein</fullName>
    </submittedName>
</protein>
<evidence type="ECO:0000313" key="1">
    <source>
        <dbReference type="EMBL" id="EFU74358.1"/>
    </source>
</evidence>
<comment type="caution">
    <text evidence="1">The sequence shown here is derived from an EMBL/GenBank/DDBJ whole genome shotgun (WGS) entry which is preliminary data.</text>
</comment>
<gene>
    <name evidence="1" type="ORF">HMPREF9088_0812</name>
</gene>
<dbReference type="RefSeq" id="WP_007207833.1">
    <property type="nucleotide sequence ID" value="NZ_GL622241.1"/>
</dbReference>
<accession>E6LEM2</accession>
<reference evidence="1 2" key="1">
    <citation type="submission" date="2010-12" db="EMBL/GenBank/DDBJ databases">
        <authorList>
            <person name="Muzny D."/>
            <person name="Qin X."/>
            <person name="Deng J."/>
            <person name="Jiang H."/>
            <person name="Liu Y."/>
            <person name="Qu J."/>
            <person name="Song X.-Z."/>
            <person name="Zhang L."/>
            <person name="Thornton R."/>
            <person name="Coyle M."/>
            <person name="Francisco L."/>
            <person name="Jackson L."/>
            <person name="Javaid M."/>
            <person name="Korchina V."/>
            <person name="Kovar C."/>
            <person name="Mata R."/>
            <person name="Mathew T."/>
            <person name="Ngo R."/>
            <person name="Nguyen L."/>
            <person name="Nguyen N."/>
            <person name="Okwuonu G."/>
            <person name="Ongeri F."/>
            <person name="Pham C."/>
            <person name="Simmons D."/>
            <person name="Wilczek-Boney K."/>
            <person name="Hale W."/>
            <person name="Jakkamsetti A."/>
            <person name="Pham P."/>
            <person name="Ruth R."/>
            <person name="San Lucas F."/>
            <person name="Warren J."/>
            <person name="Zhang J."/>
            <person name="Zhao Z."/>
            <person name="Zhou C."/>
            <person name="Zhu D."/>
            <person name="Lee S."/>
            <person name="Bess C."/>
            <person name="Blankenburg K."/>
            <person name="Forbes L."/>
            <person name="Fu Q."/>
            <person name="Gubbala S."/>
            <person name="Hirani K."/>
            <person name="Jayaseelan J.C."/>
            <person name="Lara F."/>
            <person name="Munidasa M."/>
            <person name="Palculict T."/>
            <person name="Patil S."/>
            <person name="Pu L.-L."/>
            <person name="Saada N."/>
            <person name="Tang L."/>
            <person name="Weissenberger G."/>
            <person name="Zhu Y."/>
            <person name="Hemphill L."/>
            <person name="Shang Y."/>
            <person name="Youmans B."/>
            <person name="Ayvaz T."/>
            <person name="Ross M."/>
            <person name="Santibanez J."/>
            <person name="Aqrawi P."/>
            <person name="Gross S."/>
            <person name="Joshi V."/>
            <person name="Fowler G."/>
            <person name="Nazareth L."/>
            <person name="Reid J."/>
            <person name="Worley K."/>
            <person name="Petrosino J."/>
            <person name="Highlander S."/>
            <person name="Gibbs R."/>
        </authorList>
    </citation>
    <scope>NUCLEOTIDE SEQUENCE [LARGE SCALE GENOMIC DNA]</scope>
    <source>
        <strain evidence="2">DSM 15952 / CCUG 50447 / LMG 22039 / TP 1.5</strain>
    </source>
</reference>
<keyword evidence="2" id="KW-1185">Reference proteome</keyword>
<name>E6LEM2_ENTI1</name>
<proteinExistence type="predicted"/>
<dbReference type="AlphaFoldDB" id="E6LEM2"/>